<dbReference type="EMBL" id="JAUIZM010000007">
    <property type="protein sequence ID" value="KAK1373805.1"/>
    <property type="molecule type" value="Genomic_DNA"/>
</dbReference>
<evidence type="ECO:0000313" key="2">
    <source>
        <dbReference type="Proteomes" id="UP001237642"/>
    </source>
</evidence>
<accession>A0AAD8HV61</accession>
<dbReference type="AlphaFoldDB" id="A0AAD8HV61"/>
<evidence type="ECO:0008006" key="3">
    <source>
        <dbReference type="Google" id="ProtNLM"/>
    </source>
</evidence>
<name>A0AAD8HV61_9APIA</name>
<proteinExistence type="predicted"/>
<gene>
    <name evidence="1" type="ORF">POM88_029998</name>
</gene>
<keyword evidence="2" id="KW-1185">Reference proteome</keyword>
<sequence>MEESFARFKMKDEDEGGISYEEDTEELSEIDARWCLVGRFLTDSLIDFQAMQHRMAALWRPEMTAEGAGGIGATKRAVIIPVPVKVGNKMDMAVTSKKIRIDDIIAAGEISGDKNVIISNNILTRENENSNENNGLTVVDPKRRRLEEPIKVGLAESNNTEDTDMTEEDRLENLSSKNGLLAGCKADPPAIMKTLSWNCRGVGLPWNIQFLSDVVRQEKPMVIFLCEKLARKSKMEWVQMRLGFQGMFVVDCIGRSGGLALLWQENDQVEFTWERGRDTDDWMEVRLDRALTTEVWLNMFPMAKLYNVEGTTSDHSPILLVPQVISKVITPYRFKFENASMTEPMCEV</sequence>
<dbReference type="SUPFAM" id="SSF56219">
    <property type="entry name" value="DNase I-like"/>
    <property type="match status" value="1"/>
</dbReference>
<reference evidence="1" key="1">
    <citation type="submission" date="2023-02" db="EMBL/GenBank/DDBJ databases">
        <title>Genome of toxic invasive species Heracleum sosnowskyi carries increased number of genes despite the absence of recent whole-genome duplications.</title>
        <authorList>
            <person name="Schelkunov M."/>
            <person name="Shtratnikova V."/>
            <person name="Makarenko M."/>
            <person name="Klepikova A."/>
            <person name="Omelchenko D."/>
            <person name="Novikova G."/>
            <person name="Obukhova E."/>
            <person name="Bogdanov V."/>
            <person name="Penin A."/>
            <person name="Logacheva M."/>
        </authorList>
    </citation>
    <scope>NUCLEOTIDE SEQUENCE</scope>
    <source>
        <strain evidence="1">Hsosn_3</strain>
        <tissue evidence="1">Leaf</tissue>
    </source>
</reference>
<dbReference type="Proteomes" id="UP001237642">
    <property type="component" value="Unassembled WGS sequence"/>
</dbReference>
<evidence type="ECO:0000313" key="1">
    <source>
        <dbReference type="EMBL" id="KAK1373805.1"/>
    </source>
</evidence>
<comment type="caution">
    <text evidence="1">The sequence shown here is derived from an EMBL/GenBank/DDBJ whole genome shotgun (WGS) entry which is preliminary data.</text>
</comment>
<reference evidence="1" key="2">
    <citation type="submission" date="2023-05" db="EMBL/GenBank/DDBJ databases">
        <authorList>
            <person name="Schelkunov M.I."/>
        </authorList>
    </citation>
    <scope>NUCLEOTIDE SEQUENCE</scope>
    <source>
        <strain evidence="1">Hsosn_3</strain>
        <tissue evidence="1">Leaf</tissue>
    </source>
</reference>
<protein>
    <recommendedName>
        <fullName evidence="3">DUF4283 domain-containing protein</fullName>
    </recommendedName>
</protein>
<dbReference type="PANTHER" id="PTHR35218:SF9">
    <property type="entry name" value="ENDONUCLEASE_EXONUCLEASE_PHOSPHATASE DOMAIN-CONTAINING PROTEIN"/>
    <property type="match status" value="1"/>
</dbReference>
<dbReference type="InterPro" id="IPR036691">
    <property type="entry name" value="Endo/exonu/phosph_ase_sf"/>
</dbReference>
<dbReference type="PANTHER" id="PTHR35218">
    <property type="entry name" value="RNASE H DOMAIN-CONTAINING PROTEIN"/>
    <property type="match status" value="1"/>
</dbReference>
<organism evidence="1 2">
    <name type="scientific">Heracleum sosnowskyi</name>
    <dbReference type="NCBI Taxonomy" id="360622"/>
    <lineage>
        <taxon>Eukaryota</taxon>
        <taxon>Viridiplantae</taxon>
        <taxon>Streptophyta</taxon>
        <taxon>Embryophyta</taxon>
        <taxon>Tracheophyta</taxon>
        <taxon>Spermatophyta</taxon>
        <taxon>Magnoliopsida</taxon>
        <taxon>eudicotyledons</taxon>
        <taxon>Gunneridae</taxon>
        <taxon>Pentapetalae</taxon>
        <taxon>asterids</taxon>
        <taxon>campanulids</taxon>
        <taxon>Apiales</taxon>
        <taxon>Apiaceae</taxon>
        <taxon>Apioideae</taxon>
        <taxon>apioid superclade</taxon>
        <taxon>Tordylieae</taxon>
        <taxon>Tordyliinae</taxon>
        <taxon>Heracleum</taxon>
    </lineage>
</organism>